<dbReference type="EMBL" id="BAABME010007713">
    <property type="protein sequence ID" value="GAA0171538.1"/>
    <property type="molecule type" value="Genomic_DNA"/>
</dbReference>
<protein>
    <submittedName>
        <fullName evidence="3">Uncharacterized protein</fullName>
    </submittedName>
</protein>
<comment type="caution">
    <text evidence="3">The sequence shown here is derived from an EMBL/GenBank/DDBJ whole genome shotgun (WGS) entry which is preliminary data.</text>
</comment>
<evidence type="ECO:0000313" key="4">
    <source>
        <dbReference type="Proteomes" id="UP001454036"/>
    </source>
</evidence>
<dbReference type="AlphaFoldDB" id="A0AAV3R8D2"/>
<keyword evidence="1" id="KW-0175">Coiled coil</keyword>
<sequence length="232" mass="25899">MKTKRKAAGFNEGKDKSDDHSDLKESESEKKAKEKKKGKRPCSEKQKINSMTKRRKGVNISEPTLEKAKDKFRVDDVEDIEEEDTVYLVKKKFKGKMKINDDRNKINNRRIAKEIDEILKAGDGPREDAKMITITDKLNSGKRVVDVEMKGVEKSGATPEGETAALLIKAYEDEKKILETDIQQKKLMVAELQAKIQALQTAVPPNVKTSENAASAATPPNVGPDETSQSPM</sequence>
<proteinExistence type="predicted"/>
<evidence type="ECO:0000313" key="3">
    <source>
        <dbReference type="EMBL" id="GAA0171538.1"/>
    </source>
</evidence>
<dbReference type="Proteomes" id="UP001454036">
    <property type="component" value="Unassembled WGS sequence"/>
</dbReference>
<organism evidence="3 4">
    <name type="scientific">Lithospermum erythrorhizon</name>
    <name type="common">Purple gromwell</name>
    <name type="synonym">Lithospermum officinale var. erythrorhizon</name>
    <dbReference type="NCBI Taxonomy" id="34254"/>
    <lineage>
        <taxon>Eukaryota</taxon>
        <taxon>Viridiplantae</taxon>
        <taxon>Streptophyta</taxon>
        <taxon>Embryophyta</taxon>
        <taxon>Tracheophyta</taxon>
        <taxon>Spermatophyta</taxon>
        <taxon>Magnoliopsida</taxon>
        <taxon>eudicotyledons</taxon>
        <taxon>Gunneridae</taxon>
        <taxon>Pentapetalae</taxon>
        <taxon>asterids</taxon>
        <taxon>lamiids</taxon>
        <taxon>Boraginales</taxon>
        <taxon>Boraginaceae</taxon>
        <taxon>Boraginoideae</taxon>
        <taxon>Lithospermeae</taxon>
        <taxon>Lithospermum</taxon>
    </lineage>
</organism>
<keyword evidence="4" id="KW-1185">Reference proteome</keyword>
<gene>
    <name evidence="3" type="ORF">LIER_25544</name>
</gene>
<name>A0AAV3R8D2_LITER</name>
<feature type="compositionally biased region" description="Basic and acidic residues" evidence="2">
    <location>
        <begin position="12"/>
        <end position="32"/>
    </location>
</feature>
<feature type="coiled-coil region" evidence="1">
    <location>
        <begin position="168"/>
        <end position="202"/>
    </location>
</feature>
<evidence type="ECO:0000256" key="1">
    <source>
        <dbReference type="SAM" id="Coils"/>
    </source>
</evidence>
<feature type="region of interest" description="Disordered" evidence="2">
    <location>
        <begin position="1"/>
        <end position="64"/>
    </location>
</feature>
<feature type="region of interest" description="Disordered" evidence="2">
    <location>
        <begin position="203"/>
        <end position="232"/>
    </location>
</feature>
<accession>A0AAV3R8D2</accession>
<reference evidence="3 4" key="1">
    <citation type="submission" date="2024-01" db="EMBL/GenBank/DDBJ databases">
        <title>The complete chloroplast genome sequence of Lithospermum erythrorhizon: insights into the phylogenetic relationship among Boraginaceae species and the maternal lineages of purple gromwells.</title>
        <authorList>
            <person name="Okada T."/>
            <person name="Watanabe K."/>
        </authorList>
    </citation>
    <scope>NUCLEOTIDE SEQUENCE [LARGE SCALE GENOMIC DNA]</scope>
</reference>
<evidence type="ECO:0000256" key="2">
    <source>
        <dbReference type="SAM" id="MobiDB-lite"/>
    </source>
</evidence>